<evidence type="ECO:0000256" key="2">
    <source>
        <dbReference type="ARBA" id="ARBA00022448"/>
    </source>
</evidence>
<dbReference type="RefSeq" id="WP_015827484.1">
    <property type="nucleotide sequence ID" value="NC_012982.1"/>
</dbReference>
<dbReference type="PROSITE" id="PS50893">
    <property type="entry name" value="ABC_TRANSPORTER_2"/>
    <property type="match status" value="1"/>
</dbReference>
<keyword evidence="5" id="KW-0547">Nucleotide-binding</keyword>
<feature type="region of interest" description="Disordered" evidence="9">
    <location>
        <begin position="697"/>
        <end position="719"/>
    </location>
</feature>
<keyword evidence="8 10" id="KW-0472">Membrane</keyword>
<feature type="domain" description="Peptidase C39" evidence="13">
    <location>
        <begin position="21"/>
        <end position="140"/>
    </location>
</feature>
<protein>
    <submittedName>
        <fullName evidence="14">ABC transporter related</fullName>
    </submittedName>
</protein>
<evidence type="ECO:0000256" key="5">
    <source>
        <dbReference type="ARBA" id="ARBA00022741"/>
    </source>
</evidence>
<feature type="domain" description="ABC transporter" evidence="11">
    <location>
        <begin position="486"/>
        <end position="719"/>
    </location>
</feature>
<dbReference type="SMART" id="SM00382">
    <property type="entry name" value="AAA"/>
    <property type="match status" value="1"/>
</dbReference>
<dbReference type="PROSITE" id="PS00211">
    <property type="entry name" value="ABC_TRANSPORTER_1"/>
    <property type="match status" value="1"/>
</dbReference>
<keyword evidence="7 10" id="KW-1133">Transmembrane helix</keyword>
<dbReference type="eggNOG" id="COG2274">
    <property type="taxonomic scope" value="Bacteria"/>
</dbReference>
<dbReference type="CDD" id="cd18567">
    <property type="entry name" value="ABC_6TM_CvaB_RaxB_like"/>
    <property type="match status" value="1"/>
</dbReference>
<dbReference type="MEROPS" id="C39.005"/>
<dbReference type="InterPro" id="IPR003439">
    <property type="entry name" value="ABC_transporter-like_ATP-bd"/>
</dbReference>
<gene>
    <name evidence="14" type="ordered locus">Hbal_1646</name>
</gene>
<dbReference type="PROSITE" id="PS50929">
    <property type="entry name" value="ABC_TM1F"/>
    <property type="match status" value="1"/>
</dbReference>
<dbReference type="InterPro" id="IPR036640">
    <property type="entry name" value="ABC1_TM_sf"/>
</dbReference>
<dbReference type="GO" id="GO:0016887">
    <property type="term" value="F:ATP hydrolysis activity"/>
    <property type="evidence" value="ECO:0007669"/>
    <property type="project" value="InterPro"/>
</dbReference>
<feature type="transmembrane region" description="Helical" evidence="10">
    <location>
        <begin position="392"/>
        <end position="414"/>
    </location>
</feature>
<dbReference type="GO" id="GO:0005886">
    <property type="term" value="C:plasma membrane"/>
    <property type="evidence" value="ECO:0007669"/>
    <property type="project" value="UniProtKB-SubCell"/>
</dbReference>
<dbReference type="PANTHER" id="PTHR24221:SF606">
    <property type="entry name" value="COLICIN V SECRETION-PROCESSING ATP-BINDING PROTEIN"/>
    <property type="match status" value="1"/>
</dbReference>
<dbReference type="GO" id="GO:0140359">
    <property type="term" value="F:ABC-type transporter activity"/>
    <property type="evidence" value="ECO:0007669"/>
    <property type="project" value="InterPro"/>
</dbReference>
<evidence type="ECO:0000259" key="13">
    <source>
        <dbReference type="PROSITE" id="PS50990"/>
    </source>
</evidence>
<keyword evidence="3" id="KW-1003">Cell membrane</keyword>
<dbReference type="InterPro" id="IPR027417">
    <property type="entry name" value="P-loop_NTPase"/>
</dbReference>
<name>C6XJN9_HIRBI</name>
<dbReference type="OrthoDB" id="7614182at2"/>
<dbReference type="SUPFAM" id="SSF90123">
    <property type="entry name" value="ABC transporter transmembrane region"/>
    <property type="match status" value="1"/>
</dbReference>
<evidence type="ECO:0000256" key="8">
    <source>
        <dbReference type="ARBA" id="ARBA00023136"/>
    </source>
</evidence>
<dbReference type="STRING" id="582402.Hbal_1646"/>
<dbReference type="GO" id="GO:0034040">
    <property type="term" value="F:ATPase-coupled lipid transmembrane transporter activity"/>
    <property type="evidence" value="ECO:0007669"/>
    <property type="project" value="TreeGrafter"/>
</dbReference>
<keyword evidence="4 10" id="KW-0812">Transmembrane</keyword>
<feature type="transmembrane region" description="Helical" evidence="10">
    <location>
        <begin position="175"/>
        <end position="196"/>
    </location>
</feature>
<dbReference type="Pfam" id="PF00005">
    <property type="entry name" value="ABC_tran"/>
    <property type="match status" value="1"/>
</dbReference>
<dbReference type="InterPro" id="IPR039421">
    <property type="entry name" value="Type_1_exporter"/>
</dbReference>
<keyword evidence="6" id="KW-0067">ATP-binding</keyword>
<feature type="transmembrane region" description="Helical" evidence="10">
    <location>
        <begin position="310"/>
        <end position="328"/>
    </location>
</feature>
<dbReference type="eggNOG" id="COG3271">
    <property type="taxonomic scope" value="Bacteria"/>
</dbReference>
<dbReference type="InterPro" id="IPR017871">
    <property type="entry name" value="ABC_transporter-like_CS"/>
</dbReference>
<dbReference type="KEGG" id="hba:Hbal_1646"/>
<feature type="transmembrane region" description="Helical" evidence="10">
    <location>
        <begin position="281"/>
        <end position="304"/>
    </location>
</feature>
<feature type="domain" description="ABC transmembrane type-1" evidence="12">
    <location>
        <begin position="174"/>
        <end position="453"/>
    </location>
</feature>
<evidence type="ECO:0000256" key="10">
    <source>
        <dbReference type="SAM" id="Phobius"/>
    </source>
</evidence>
<dbReference type="Gene3D" id="3.90.70.10">
    <property type="entry name" value="Cysteine proteinases"/>
    <property type="match status" value="1"/>
</dbReference>
<evidence type="ECO:0000313" key="14">
    <source>
        <dbReference type="EMBL" id="ACT59334.1"/>
    </source>
</evidence>
<dbReference type="FunFam" id="3.40.50.300:FF:000299">
    <property type="entry name" value="ABC transporter ATP-binding protein/permease"/>
    <property type="match status" value="1"/>
</dbReference>
<dbReference type="Gene3D" id="1.20.1560.10">
    <property type="entry name" value="ABC transporter type 1, transmembrane domain"/>
    <property type="match status" value="1"/>
</dbReference>
<dbReference type="AlphaFoldDB" id="C6XJN9"/>
<evidence type="ECO:0000256" key="7">
    <source>
        <dbReference type="ARBA" id="ARBA00022989"/>
    </source>
</evidence>
<evidence type="ECO:0000256" key="6">
    <source>
        <dbReference type="ARBA" id="ARBA00022840"/>
    </source>
</evidence>
<dbReference type="Pfam" id="PF03412">
    <property type="entry name" value="Peptidase_C39"/>
    <property type="match status" value="1"/>
</dbReference>
<dbReference type="GO" id="GO:0006508">
    <property type="term" value="P:proteolysis"/>
    <property type="evidence" value="ECO:0007669"/>
    <property type="project" value="InterPro"/>
</dbReference>
<keyword evidence="2" id="KW-0813">Transport</keyword>
<proteinExistence type="predicted"/>
<comment type="subcellular location">
    <subcellularLocation>
        <location evidence="1">Cell membrane</location>
        <topology evidence="1">Multi-pass membrane protein</topology>
    </subcellularLocation>
</comment>
<evidence type="ECO:0000259" key="12">
    <source>
        <dbReference type="PROSITE" id="PS50929"/>
    </source>
</evidence>
<dbReference type="InterPro" id="IPR003593">
    <property type="entry name" value="AAA+_ATPase"/>
</dbReference>
<keyword evidence="15" id="KW-1185">Reference proteome</keyword>
<organism evidence="14 15">
    <name type="scientific">Hirschia baltica (strain ATCC 49814 / DSM 5838 / IFAM 1418)</name>
    <dbReference type="NCBI Taxonomy" id="582402"/>
    <lineage>
        <taxon>Bacteria</taxon>
        <taxon>Pseudomonadati</taxon>
        <taxon>Pseudomonadota</taxon>
        <taxon>Alphaproteobacteria</taxon>
        <taxon>Hyphomonadales</taxon>
        <taxon>Hyphomonadaceae</taxon>
        <taxon>Hirschia</taxon>
    </lineage>
</organism>
<dbReference type="Pfam" id="PF00664">
    <property type="entry name" value="ABC_membrane"/>
    <property type="match status" value="1"/>
</dbReference>
<dbReference type="PROSITE" id="PS50990">
    <property type="entry name" value="PEPTIDASE_C39"/>
    <property type="match status" value="1"/>
</dbReference>
<sequence length="744" mass="81828">MDIGQSILNLSGFRKIELLRQAEAAECGLACVGMVASYFGYQSDISTLRREHPISLKGSSLKDVIDIAAQLGLGSRAVRCELEELKDLRRPAILHWNMDHFVVLKDVQKDKLVLLDPASGQKVVKLVDADESFTGVALELTPTPKFQKAKVKKPVRLSSLVKLDGSTWKALGQGLVLSLIMQVFVLMSPYFMQIVIDEAVLKGDLSLLGAVAAGFALLKVFEVATIILRGLVFQFLSNVVSFDMEASLLHHMMRLPLPYFHRRHVGDIQQRFQSLQPIRDLVVNGAIMVLIDGVLAIFVGAILFLYNMQLAFITIAGILLYVVLRLIFLELSKRLAGDLLVAEAKENTKFLENLRAMQTIKIAGAENNRASLWRNLAANSINATIRVGNVNIGYGAISQAILGLTTILIVYIAAKSVIATQMTVGMITAFIAYKGQLEQRLMALVEQWINFKLLDVHLERVADIALQDREKGIDAPSVERELRGNIQLQGVSFRYAPNEPLILTNVNLDIQAGEFIALTGPSGSGKSTLLRVLMGLYPSTGGQVYFDGLPLSTWGPSSIRAQIGVVMQDDTLLAGSITENIALFDEKTDMERVRWAAQIACIHDDIEQMPMAYRSLVGDMGTTLSGGQQQRIMLARALYRQPRILVMDEGTAHLDEATEKKINENLNQLKMTRIAAAHRKETIGAADRVIGVMNGQAGELRKPPSMTSPPPKEQQIPSAITANPDLQEILFGSNAIPRETEKGE</sequence>
<evidence type="ECO:0000256" key="3">
    <source>
        <dbReference type="ARBA" id="ARBA00022475"/>
    </source>
</evidence>
<dbReference type="PANTHER" id="PTHR24221">
    <property type="entry name" value="ATP-BINDING CASSETTE SUB-FAMILY B"/>
    <property type="match status" value="1"/>
</dbReference>
<feature type="transmembrane region" description="Helical" evidence="10">
    <location>
        <begin position="208"/>
        <end position="228"/>
    </location>
</feature>
<evidence type="ECO:0000259" key="11">
    <source>
        <dbReference type="PROSITE" id="PS50893"/>
    </source>
</evidence>
<evidence type="ECO:0000313" key="15">
    <source>
        <dbReference type="Proteomes" id="UP000002745"/>
    </source>
</evidence>
<dbReference type="HOGENOM" id="CLU_000604_84_3_5"/>
<dbReference type="InterPro" id="IPR011527">
    <property type="entry name" value="ABC1_TM_dom"/>
</dbReference>
<dbReference type="GO" id="GO:0005524">
    <property type="term" value="F:ATP binding"/>
    <property type="evidence" value="ECO:0007669"/>
    <property type="project" value="UniProtKB-KW"/>
</dbReference>
<evidence type="ECO:0000256" key="9">
    <source>
        <dbReference type="SAM" id="MobiDB-lite"/>
    </source>
</evidence>
<dbReference type="InterPro" id="IPR005074">
    <property type="entry name" value="Peptidase_C39"/>
</dbReference>
<evidence type="ECO:0000256" key="4">
    <source>
        <dbReference type="ARBA" id="ARBA00022692"/>
    </source>
</evidence>
<accession>C6XJN9</accession>
<dbReference type="SUPFAM" id="SSF52540">
    <property type="entry name" value="P-loop containing nucleoside triphosphate hydrolases"/>
    <property type="match status" value="1"/>
</dbReference>
<dbReference type="EMBL" id="CP001678">
    <property type="protein sequence ID" value="ACT59334.1"/>
    <property type="molecule type" value="Genomic_DNA"/>
</dbReference>
<dbReference type="Gene3D" id="3.40.50.300">
    <property type="entry name" value="P-loop containing nucleotide triphosphate hydrolases"/>
    <property type="match status" value="1"/>
</dbReference>
<reference evidence="15" key="1">
    <citation type="journal article" date="2011" name="J. Bacteriol.">
        <title>Genome sequences of eight morphologically diverse alphaproteobacteria.</title>
        <authorList>
            <consortium name="US DOE Joint Genome Institute"/>
            <person name="Brown P.J."/>
            <person name="Kysela D.T."/>
            <person name="Buechlein A."/>
            <person name="Hemmerich C."/>
            <person name="Brun Y.V."/>
        </authorList>
    </citation>
    <scope>NUCLEOTIDE SEQUENCE [LARGE SCALE GENOMIC DNA]</scope>
    <source>
        <strain evidence="15">ATCC 49814 / DSM 5838 / IFAM 1418</strain>
    </source>
</reference>
<evidence type="ECO:0000256" key="1">
    <source>
        <dbReference type="ARBA" id="ARBA00004651"/>
    </source>
</evidence>
<dbReference type="Proteomes" id="UP000002745">
    <property type="component" value="Chromosome"/>
</dbReference>
<dbReference type="GO" id="GO:0008233">
    <property type="term" value="F:peptidase activity"/>
    <property type="evidence" value="ECO:0007669"/>
    <property type="project" value="InterPro"/>
</dbReference>